<dbReference type="EMBL" id="BMAU01021039">
    <property type="protein sequence ID" value="GFX87738.1"/>
    <property type="molecule type" value="Genomic_DNA"/>
</dbReference>
<sequence>MPCTITSLFHHKILLFGCRYHAVDIGNLCAEDGSTWLRDHKIYELLVQVTIRFHQRPVIWDNKTSYALNKTNFKPLKKRGVEEGDPLSFHTHHLIEIQNHEDLLR</sequence>
<name>A0A8X6UXZ1_TRICX</name>
<dbReference type="Proteomes" id="UP000887159">
    <property type="component" value="Unassembled WGS sequence"/>
</dbReference>
<comment type="caution">
    <text evidence="1">The sequence shown here is derived from an EMBL/GenBank/DDBJ whole genome shotgun (WGS) entry which is preliminary data.</text>
</comment>
<gene>
    <name evidence="1" type="ORF">TNCV_2190151</name>
</gene>
<evidence type="ECO:0000313" key="2">
    <source>
        <dbReference type="Proteomes" id="UP000887159"/>
    </source>
</evidence>
<evidence type="ECO:0000313" key="1">
    <source>
        <dbReference type="EMBL" id="GFX87738.1"/>
    </source>
</evidence>
<organism evidence="1 2">
    <name type="scientific">Trichonephila clavipes</name>
    <name type="common">Golden silk orbweaver</name>
    <name type="synonym">Nephila clavipes</name>
    <dbReference type="NCBI Taxonomy" id="2585209"/>
    <lineage>
        <taxon>Eukaryota</taxon>
        <taxon>Metazoa</taxon>
        <taxon>Ecdysozoa</taxon>
        <taxon>Arthropoda</taxon>
        <taxon>Chelicerata</taxon>
        <taxon>Arachnida</taxon>
        <taxon>Araneae</taxon>
        <taxon>Araneomorphae</taxon>
        <taxon>Entelegynae</taxon>
        <taxon>Araneoidea</taxon>
        <taxon>Nephilidae</taxon>
        <taxon>Trichonephila</taxon>
    </lineage>
</organism>
<reference evidence="1" key="1">
    <citation type="submission" date="2020-08" db="EMBL/GenBank/DDBJ databases">
        <title>Multicomponent nature underlies the extraordinary mechanical properties of spider dragline silk.</title>
        <authorList>
            <person name="Kono N."/>
            <person name="Nakamura H."/>
            <person name="Mori M."/>
            <person name="Yoshida Y."/>
            <person name="Ohtoshi R."/>
            <person name="Malay A.D."/>
            <person name="Moran D.A.P."/>
            <person name="Tomita M."/>
            <person name="Numata K."/>
            <person name="Arakawa K."/>
        </authorList>
    </citation>
    <scope>NUCLEOTIDE SEQUENCE</scope>
</reference>
<accession>A0A8X6UXZ1</accession>
<dbReference type="AlphaFoldDB" id="A0A8X6UXZ1"/>
<keyword evidence="2" id="KW-1185">Reference proteome</keyword>
<protein>
    <submittedName>
        <fullName evidence="1">Uncharacterized protein</fullName>
    </submittedName>
</protein>
<proteinExistence type="predicted"/>